<name>A0A4R6QMZ9_9BURK</name>
<proteinExistence type="predicted"/>
<keyword evidence="4" id="KW-0449">Lipoprotein</keyword>
<reference evidence="4 5" key="1">
    <citation type="submission" date="2019-03" db="EMBL/GenBank/DDBJ databases">
        <title>Genomic Encyclopedia of Type Strains, Phase IV (KMG-IV): sequencing the most valuable type-strain genomes for metagenomic binning, comparative biology and taxonomic classification.</title>
        <authorList>
            <person name="Goeker M."/>
        </authorList>
    </citation>
    <scope>NUCLEOTIDE SEQUENCE [LARGE SCALE GENOMIC DNA]</scope>
    <source>
        <strain evidence="4 5">DSM 16998</strain>
    </source>
</reference>
<dbReference type="InParanoid" id="A0A4R6QMZ9"/>
<dbReference type="Proteomes" id="UP000295361">
    <property type="component" value="Unassembled WGS sequence"/>
</dbReference>
<dbReference type="AlphaFoldDB" id="A0A4R6QMZ9"/>
<protein>
    <submittedName>
        <fullName evidence="4">Osmotically inducible lipoprotein OsmB</fullName>
    </submittedName>
</protein>
<dbReference type="InterPro" id="IPR008816">
    <property type="entry name" value="Gly_zipper_2TM_dom"/>
</dbReference>
<feature type="chain" id="PRO_5020543602" evidence="2">
    <location>
        <begin position="23"/>
        <end position="74"/>
    </location>
</feature>
<dbReference type="RefSeq" id="WP_166652057.1">
    <property type="nucleotide sequence ID" value="NZ_SNXS01000004.1"/>
</dbReference>
<feature type="transmembrane region" description="Helical" evidence="1">
    <location>
        <begin position="37"/>
        <end position="66"/>
    </location>
</feature>
<evidence type="ECO:0000259" key="3">
    <source>
        <dbReference type="Pfam" id="PF05433"/>
    </source>
</evidence>
<comment type="caution">
    <text evidence="4">The sequence shown here is derived from an EMBL/GenBank/DDBJ whole genome shotgun (WGS) entry which is preliminary data.</text>
</comment>
<evidence type="ECO:0000313" key="5">
    <source>
        <dbReference type="Proteomes" id="UP000295361"/>
    </source>
</evidence>
<organism evidence="4 5">
    <name type="scientific">Roseateles toxinivorans</name>
    <dbReference type="NCBI Taxonomy" id="270368"/>
    <lineage>
        <taxon>Bacteria</taxon>
        <taxon>Pseudomonadati</taxon>
        <taxon>Pseudomonadota</taxon>
        <taxon>Betaproteobacteria</taxon>
        <taxon>Burkholderiales</taxon>
        <taxon>Sphaerotilaceae</taxon>
        <taxon>Roseateles</taxon>
    </lineage>
</organism>
<keyword evidence="1" id="KW-0812">Transmembrane</keyword>
<dbReference type="EMBL" id="SNXS01000004">
    <property type="protein sequence ID" value="TDP64268.1"/>
    <property type="molecule type" value="Genomic_DNA"/>
</dbReference>
<dbReference type="Pfam" id="PF05433">
    <property type="entry name" value="Rick_17kDa_Anti"/>
    <property type="match status" value="1"/>
</dbReference>
<evidence type="ECO:0000256" key="2">
    <source>
        <dbReference type="SAM" id="SignalP"/>
    </source>
</evidence>
<keyword evidence="5" id="KW-1185">Reference proteome</keyword>
<keyword evidence="2" id="KW-0732">Signal</keyword>
<dbReference type="FunCoup" id="A0A4R6QMZ9">
    <property type="interactions" value="7"/>
</dbReference>
<evidence type="ECO:0000313" key="4">
    <source>
        <dbReference type="EMBL" id="TDP64268.1"/>
    </source>
</evidence>
<accession>A0A4R6QMZ9</accession>
<dbReference type="GO" id="GO:0019867">
    <property type="term" value="C:outer membrane"/>
    <property type="evidence" value="ECO:0007669"/>
    <property type="project" value="InterPro"/>
</dbReference>
<keyword evidence="1" id="KW-1133">Transmembrane helix</keyword>
<keyword evidence="1" id="KW-0472">Membrane</keyword>
<feature type="domain" description="Glycine zipper 2TM" evidence="3">
    <location>
        <begin position="33"/>
        <end position="68"/>
    </location>
</feature>
<evidence type="ECO:0000256" key="1">
    <source>
        <dbReference type="SAM" id="Phobius"/>
    </source>
</evidence>
<sequence length="74" mass="6974">MKSLRTVSTAALMLLLASGLGACSNMSARERATATGAAVGGVAGAVVTGGSTAGVVGGAVVGGVIANELDKKNK</sequence>
<gene>
    <name evidence="4" type="ORF">DES47_104557</name>
</gene>
<dbReference type="PROSITE" id="PS51257">
    <property type="entry name" value="PROKAR_LIPOPROTEIN"/>
    <property type="match status" value="1"/>
</dbReference>
<feature type="signal peptide" evidence="2">
    <location>
        <begin position="1"/>
        <end position="22"/>
    </location>
</feature>